<keyword evidence="1" id="KW-0812">Transmembrane</keyword>
<proteinExistence type="predicted"/>
<evidence type="ECO:0000256" key="1">
    <source>
        <dbReference type="SAM" id="Phobius"/>
    </source>
</evidence>
<keyword evidence="3" id="KW-1185">Reference proteome</keyword>
<organism evidence="2 3">
    <name type="scientific">Roseofilum reptotaenium AO1-A</name>
    <dbReference type="NCBI Taxonomy" id="1925591"/>
    <lineage>
        <taxon>Bacteria</taxon>
        <taxon>Bacillati</taxon>
        <taxon>Cyanobacteriota</taxon>
        <taxon>Cyanophyceae</taxon>
        <taxon>Desertifilales</taxon>
        <taxon>Desertifilaceae</taxon>
        <taxon>Roseofilum</taxon>
    </lineage>
</organism>
<dbReference type="EMBL" id="MLAW01000028">
    <property type="protein sequence ID" value="OJJ24590.1"/>
    <property type="molecule type" value="Genomic_DNA"/>
</dbReference>
<protein>
    <submittedName>
        <fullName evidence="2">Uncharacterized protein</fullName>
    </submittedName>
</protein>
<evidence type="ECO:0000313" key="3">
    <source>
        <dbReference type="Proteomes" id="UP000183940"/>
    </source>
</evidence>
<accession>A0A1L9QPI7</accession>
<name>A0A1L9QPI7_9CYAN</name>
<dbReference type="Proteomes" id="UP000183940">
    <property type="component" value="Unassembled WGS sequence"/>
</dbReference>
<keyword evidence="1" id="KW-1133">Transmembrane helix</keyword>
<reference evidence="2" key="1">
    <citation type="submission" date="2016-10" db="EMBL/GenBank/DDBJ databases">
        <title>CRISPR-Cas defence system in Roseofilum reptotaenium: evidence of a bacteriophage-cyanobacterium arms race in the coral black band disease.</title>
        <authorList>
            <person name="Buerger P."/>
            <person name="Wood-Charlson E.M."/>
            <person name="Weynberg K.D."/>
            <person name="Willis B."/>
            <person name="Van Oppen M.J."/>
        </authorList>
    </citation>
    <scope>NUCLEOTIDE SEQUENCE [LARGE SCALE GENOMIC DNA]</scope>
    <source>
        <strain evidence="2">AO1-A</strain>
    </source>
</reference>
<feature type="transmembrane region" description="Helical" evidence="1">
    <location>
        <begin position="20"/>
        <end position="41"/>
    </location>
</feature>
<keyword evidence="1" id="KW-0472">Membrane</keyword>
<sequence>MQVHPLNMPDSLAQRSAIGFWLVIPLMTLGGVVSLFTAPALSQDEAVTLKGDSLQTVESRSTQDFPGLYTDLENRVDPRLSTRGRSQGIPQLRLNEKVDVMYRESIVGEGLGLFRSPGDVRPSGTVNLRLQLEE</sequence>
<evidence type="ECO:0000313" key="2">
    <source>
        <dbReference type="EMBL" id="OJJ24590.1"/>
    </source>
</evidence>
<dbReference type="STRING" id="1925591.BI308_15665"/>
<gene>
    <name evidence="2" type="ORF">BI308_15665</name>
</gene>
<comment type="caution">
    <text evidence="2">The sequence shown here is derived from an EMBL/GenBank/DDBJ whole genome shotgun (WGS) entry which is preliminary data.</text>
</comment>
<dbReference type="AlphaFoldDB" id="A0A1L9QPI7"/>